<evidence type="ECO:0000256" key="2">
    <source>
        <dbReference type="ARBA" id="ARBA00005179"/>
    </source>
</evidence>
<reference evidence="12" key="1">
    <citation type="submission" date="2020-11" db="EMBL/GenBank/DDBJ databases">
        <authorList>
            <consortium name="DOE Joint Genome Institute"/>
            <person name="Ahrendt S."/>
            <person name="Riley R."/>
            <person name="Andreopoulos W."/>
            <person name="Labutti K."/>
            <person name="Pangilinan J."/>
            <person name="Ruiz-Duenas F.J."/>
            <person name="Barrasa J.M."/>
            <person name="Sanchez-Garcia M."/>
            <person name="Camarero S."/>
            <person name="Miyauchi S."/>
            <person name="Serrano A."/>
            <person name="Linde D."/>
            <person name="Babiker R."/>
            <person name="Drula E."/>
            <person name="Ayuso-Fernandez I."/>
            <person name="Pacheco R."/>
            <person name="Padilla G."/>
            <person name="Ferreira P."/>
            <person name="Barriuso J."/>
            <person name="Kellner H."/>
            <person name="Castanera R."/>
            <person name="Alfaro M."/>
            <person name="Ramirez L."/>
            <person name="Pisabarro A.G."/>
            <person name="Kuo A."/>
            <person name="Tritt A."/>
            <person name="Lipzen A."/>
            <person name="He G."/>
            <person name="Yan M."/>
            <person name="Ng V."/>
            <person name="Cullen D."/>
            <person name="Martin F."/>
            <person name="Rosso M.-N."/>
            <person name="Henrissat B."/>
            <person name="Hibbett D."/>
            <person name="Martinez A.T."/>
            <person name="Grigoriev I.V."/>
        </authorList>
    </citation>
    <scope>NUCLEOTIDE SEQUENCE</scope>
    <source>
        <strain evidence="12">AH 40177</strain>
    </source>
</reference>
<evidence type="ECO:0000256" key="7">
    <source>
        <dbReference type="ARBA" id="ARBA00023004"/>
    </source>
</evidence>
<protein>
    <submittedName>
        <fullName evidence="12">Cytochrome P450 2 Le.CYP2</fullName>
    </submittedName>
</protein>
<proteinExistence type="inferred from homology"/>
<dbReference type="Gene3D" id="1.10.630.10">
    <property type="entry name" value="Cytochrome P450"/>
    <property type="match status" value="1"/>
</dbReference>
<dbReference type="GO" id="GO:0020037">
    <property type="term" value="F:heme binding"/>
    <property type="evidence" value="ECO:0007669"/>
    <property type="project" value="InterPro"/>
</dbReference>
<comment type="pathway">
    <text evidence="2">Secondary metabolite biosynthesis.</text>
</comment>
<dbReference type="InterPro" id="IPR036396">
    <property type="entry name" value="Cyt_P450_sf"/>
</dbReference>
<evidence type="ECO:0000256" key="4">
    <source>
        <dbReference type="ARBA" id="ARBA00022617"/>
    </source>
</evidence>
<name>A0A9P5QBF1_9AGAR</name>
<evidence type="ECO:0000256" key="10">
    <source>
        <dbReference type="RuleBase" id="RU000461"/>
    </source>
</evidence>
<dbReference type="PRINTS" id="PR00463">
    <property type="entry name" value="EP450I"/>
</dbReference>
<feature type="transmembrane region" description="Helical" evidence="11">
    <location>
        <begin position="6"/>
        <end position="23"/>
    </location>
</feature>
<dbReference type="Proteomes" id="UP000772434">
    <property type="component" value="Unassembled WGS sequence"/>
</dbReference>
<dbReference type="PRINTS" id="PR00385">
    <property type="entry name" value="P450"/>
</dbReference>
<keyword evidence="7 9" id="KW-0408">Iron</keyword>
<keyword evidence="4 9" id="KW-0349">Heme</keyword>
<accession>A0A9P5QBF1</accession>
<dbReference type="OrthoDB" id="2789670at2759"/>
<dbReference type="AlphaFoldDB" id="A0A9P5QBF1"/>
<dbReference type="EMBL" id="JADNRY010000001">
    <property type="protein sequence ID" value="KAF9078864.1"/>
    <property type="molecule type" value="Genomic_DNA"/>
</dbReference>
<comment type="similarity">
    <text evidence="3 10">Belongs to the cytochrome P450 family.</text>
</comment>
<evidence type="ECO:0000256" key="11">
    <source>
        <dbReference type="SAM" id="Phobius"/>
    </source>
</evidence>
<evidence type="ECO:0000256" key="6">
    <source>
        <dbReference type="ARBA" id="ARBA00023002"/>
    </source>
</evidence>
<keyword evidence="11" id="KW-0472">Membrane</keyword>
<dbReference type="CDD" id="cd11065">
    <property type="entry name" value="CYP64-like"/>
    <property type="match status" value="1"/>
</dbReference>
<sequence length="498" mass="56850">MAPAFLFPFSGIAALALALLYLISRRCQLKSATVTFPPGPKSPKLPTLDAWVKYQEWGREYGDFIYISERKMLIINNSQVAIDLLEKRARVYSDREASWTVKACGAERVMTLQGYTARWRSNRKVFNQIFRRSDSSRFYAVQYAKVADFLCSMVVAPEKIMQHTMALSQGIMFASLYGIDIDHDDTLAWRALETNNIFGEIFLNGFPALERFPWLRFMPSFFPGCGFKQTAREFQENFDDLDTIPFDRAVNNMKMGTRTSVIAELALQNEGRPTEIEMIKRMGSTSFIAASDTTMSSISSFLLTMTLHPEVQAKGQSEIDRVIGRDRLPTFEDRQSLPYVEAIYQEVMRLHPPLPLGIRHVSTEDDFYKGYHIPKGCAVVPNIWAMNRDPNVYSEPDKFIPERFLDSPTGPFTSINDIYAFGFGRRVCIGRHMADNTVWLTIASVLATLHLCKAKDDEGNEIEIPGEFTHIFFRHPKPYNSSIAPRDPQARDLIFELK</sequence>
<dbReference type="SUPFAM" id="SSF48264">
    <property type="entry name" value="Cytochrome P450"/>
    <property type="match status" value="1"/>
</dbReference>
<evidence type="ECO:0000256" key="9">
    <source>
        <dbReference type="PIRSR" id="PIRSR602401-1"/>
    </source>
</evidence>
<evidence type="ECO:0000256" key="5">
    <source>
        <dbReference type="ARBA" id="ARBA00022723"/>
    </source>
</evidence>
<keyword evidence="8 10" id="KW-0503">Monooxygenase</keyword>
<dbReference type="PROSITE" id="PS00086">
    <property type="entry name" value="CYTOCHROME_P450"/>
    <property type="match status" value="1"/>
</dbReference>
<dbReference type="PANTHER" id="PTHR46300">
    <property type="entry name" value="P450, PUTATIVE (EUROFUNG)-RELATED-RELATED"/>
    <property type="match status" value="1"/>
</dbReference>
<keyword evidence="6 10" id="KW-0560">Oxidoreductase</keyword>
<keyword evidence="5 9" id="KW-0479">Metal-binding</keyword>
<dbReference type="GO" id="GO:0016705">
    <property type="term" value="F:oxidoreductase activity, acting on paired donors, with incorporation or reduction of molecular oxygen"/>
    <property type="evidence" value="ECO:0007669"/>
    <property type="project" value="InterPro"/>
</dbReference>
<comment type="caution">
    <text evidence="12">The sequence shown here is derived from an EMBL/GenBank/DDBJ whole genome shotgun (WGS) entry which is preliminary data.</text>
</comment>
<dbReference type="InterPro" id="IPR017972">
    <property type="entry name" value="Cyt_P450_CS"/>
</dbReference>
<dbReference type="PANTHER" id="PTHR46300:SF7">
    <property type="entry name" value="P450, PUTATIVE (EUROFUNG)-RELATED"/>
    <property type="match status" value="1"/>
</dbReference>
<dbReference type="GO" id="GO:0005506">
    <property type="term" value="F:iron ion binding"/>
    <property type="evidence" value="ECO:0007669"/>
    <property type="project" value="InterPro"/>
</dbReference>
<dbReference type="Pfam" id="PF00067">
    <property type="entry name" value="p450"/>
    <property type="match status" value="1"/>
</dbReference>
<dbReference type="InterPro" id="IPR002401">
    <property type="entry name" value="Cyt_P450_E_grp-I"/>
</dbReference>
<dbReference type="InterPro" id="IPR001128">
    <property type="entry name" value="Cyt_P450"/>
</dbReference>
<evidence type="ECO:0000313" key="12">
    <source>
        <dbReference type="EMBL" id="KAF9078864.1"/>
    </source>
</evidence>
<dbReference type="GO" id="GO:0004497">
    <property type="term" value="F:monooxygenase activity"/>
    <property type="evidence" value="ECO:0007669"/>
    <property type="project" value="UniProtKB-KW"/>
</dbReference>
<evidence type="ECO:0000256" key="1">
    <source>
        <dbReference type="ARBA" id="ARBA00001971"/>
    </source>
</evidence>
<comment type="cofactor">
    <cofactor evidence="1 9">
        <name>heme</name>
        <dbReference type="ChEBI" id="CHEBI:30413"/>
    </cofactor>
</comment>
<evidence type="ECO:0000256" key="3">
    <source>
        <dbReference type="ARBA" id="ARBA00010617"/>
    </source>
</evidence>
<keyword evidence="13" id="KW-1185">Reference proteome</keyword>
<keyword evidence="11" id="KW-0812">Transmembrane</keyword>
<evidence type="ECO:0000313" key="13">
    <source>
        <dbReference type="Proteomes" id="UP000772434"/>
    </source>
</evidence>
<gene>
    <name evidence="12" type="ORF">BDP27DRAFT_1412795</name>
</gene>
<dbReference type="InterPro" id="IPR050364">
    <property type="entry name" value="Cytochrome_P450_fung"/>
</dbReference>
<feature type="binding site" description="axial binding residue" evidence="9">
    <location>
        <position position="428"/>
    </location>
    <ligand>
        <name>heme</name>
        <dbReference type="ChEBI" id="CHEBI:30413"/>
    </ligand>
    <ligandPart>
        <name>Fe</name>
        <dbReference type="ChEBI" id="CHEBI:18248"/>
    </ligandPart>
</feature>
<organism evidence="12 13">
    <name type="scientific">Rhodocollybia butyracea</name>
    <dbReference type="NCBI Taxonomy" id="206335"/>
    <lineage>
        <taxon>Eukaryota</taxon>
        <taxon>Fungi</taxon>
        <taxon>Dikarya</taxon>
        <taxon>Basidiomycota</taxon>
        <taxon>Agaricomycotina</taxon>
        <taxon>Agaricomycetes</taxon>
        <taxon>Agaricomycetidae</taxon>
        <taxon>Agaricales</taxon>
        <taxon>Marasmiineae</taxon>
        <taxon>Omphalotaceae</taxon>
        <taxon>Rhodocollybia</taxon>
    </lineage>
</organism>
<evidence type="ECO:0000256" key="8">
    <source>
        <dbReference type="ARBA" id="ARBA00023033"/>
    </source>
</evidence>
<keyword evidence="11" id="KW-1133">Transmembrane helix</keyword>